<evidence type="ECO:0000313" key="5">
    <source>
        <dbReference type="EMBL" id="MBB3066745.1"/>
    </source>
</evidence>
<keyword evidence="6" id="KW-1185">Reference proteome</keyword>
<dbReference type="PANTHER" id="PTHR24321">
    <property type="entry name" value="DEHYDROGENASES, SHORT CHAIN"/>
    <property type="match status" value="1"/>
</dbReference>
<comment type="caution">
    <text evidence="5">The sequence shown here is derived from an EMBL/GenBank/DDBJ whole genome shotgun (WGS) entry which is preliminary data.</text>
</comment>
<dbReference type="FunFam" id="3.40.50.720:FF:000084">
    <property type="entry name" value="Short-chain dehydrogenase reductase"/>
    <property type="match status" value="1"/>
</dbReference>
<organism evidence="5 6">
    <name type="scientific">Limibacillus halophilus</name>
    <dbReference type="NCBI Taxonomy" id="1579333"/>
    <lineage>
        <taxon>Bacteria</taxon>
        <taxon>Pseudomonadati</taxon>
        <taxon>Pseudomonadota</taxon>
        <taxon>Alphaproteobacteria</taxon>
        <taxon>Rhodospirillales</taxon>
        <taxon>Rhodovibrionaceae</taxon>
        <taxon>Limibacillus</taxon>
    </lineage>
</organism>
<evidence type="ECO:0000256" key="1">
    <source>
        <dbReference type="ARBA" id="ARBA00006484"/>
    </source>
</evidence>
<dbReference type="PANTHER" id="PTHR24321:SF8">
    <property type="entry name" value="ESTRADIOL 17-BETA-DEHYDROGENASE 8-RELATED"/>
    <property type="match status" value="1"/>
</dbReference>
<dbReference type="NCBIfam" id="NF009466">
    <property type="entry name" value="PRK12826.1-2"/>
    <property type="match status" value="1"/>
</dbReference>
<dbReference type="PRINTS" id="PR00080">
    <property type="entry name" value="SDRFAMILY"/>
</dbReference>
<dbReference type="InterPro" id="IPR057326">
    <property type="entry name" value="KR_dom"/>
</dbReference>
<dbReference type="EMBL" id="JACHXA010000010">
    <property type="protein sequence ID" value="MBB3066745.1"/>
    <property type="molecule type" value="Genomic_DNA"/>
</dbReference>
<protein>
    <submittedName>
        <fullName evidence="5">NAD(P)-dependent dehydrogenase (Short-subunit alcohol dehydrogenase family)</fullName>
    </submittedName>
</protein>
<comment type="similarity">
    <text evidence="1">Belongs to the short-chain dehydrogenases/reductases (SDR) family.</text>
</comment>
<evidence type="ECO:0000256" key="3">
    <source>
        <dbReference type="ARBA" id="ARBA00023027"/>
    </source>
</evidence>
<reference evidence="5 6" key="1">
    <citation type="submission" date="2020-08" db="EMBL/GenBank/DDBJ databases">
        <title>Genomic Encyclopedia of Type Strains, Phase III (KMG-III): the genomes of soil and plant-associated and newly described type strains.</title>
        <authorList>
            <person name="Whitman W."/>
        </authorList>
    </citation>
    <scope>NUCLEOTIDE SEQUENCE [LARGE SCALE GENOMIC DNA]</scope>
    <source>
        <strain evidence="5 6">CECT 8803</strain>
    </source>
</reference>
<sequence>MATRHNDPGVKTMRKVIITAGAGGIGKVLAESFLGEGDSVAVCDASPETLTRFKADHPDVPAYRADVTDEPQVTAFMAQAQETLGGVDILVNTAGIAGPTGPLEELSLVDWRACLAVTLDGSFLCSRAVIPAMKAQGSGLIVNFSSTAGLFGFARRSPYATAKWGVIGLTKTMASELGPHGIRVNAICPGSVEGERMVRVIAAEAKATGDSEETVRARYTKDSSLRRFIRPEEVAGMVLYLASPLGSAVSGQALAVDGNTESK</sequence>
<dbReference type="CDD" id="cd05233">
    <property type="entry name" value="SDR_c"/>
    <property type="match status" value="1"/>
</dbReference>
<keyword evidence="3" id="KW-0520">NAD</keyword>
<dbReference type="RefSeq" id="WP_322091271.1">
    <property type="nucleotide sequence ID" value="NZ_JACHXA010000010.1"/>
</dbReference>
<dbReference type="AlphaFoldDB" id="A0A839T098"/>
<dbReference type="GO" id="GO:0016491">
    <property type="term" value="F:oxidoreductase activity"/>
    <property type="evidence" value="ECO:0007669"/>
    <property type="project" value="UniProtKB-KW"/>
</dbReference>
<evidence type="ECO:0000256" key="2">
    <source>
        <dbReference type="ARBA" id="ARBA00023002"/>
    </source>
</evidence>
<keyword evidence="2" id="KW-0560">Oxidoreductase</keyword>
<dbReference type="InterPro" id="IPR036291">
    <property type="entry name" value="NAD(P)-bd_dom_sf"/>
</dbReference>
<dbReference type="Proteomes" id="UP000581135">
    <property type="component" value="Unassembled WGS sequence"/>
</dbReference>
<feature type="domain" description="Ketoreductase" evidence="4">
    <location>
        <begin position="14"/>
        <end position="190"/>
    </location>
</feature>
<dbReference type="InterPro" id="IPR002347">
    <property type="entry name" value="SDR_fam"/>
</dbReference>
<name>A0A839T098_9PROT</name>
<evidence type="ECO:0000313" key="6">
    <source>
        <dbReference type="Proteomes" id="UP000581135"/>
    </source>
</evidence>
<dbReference type="InterPro" id="IPR020904">
    <property type="entry name" value="Sc_DH/Rdtase_CS"/>
</dbReference>
<dbReference type="Pfam" id="PF13561">
    <property type="entry name" value="adh_short_C2"/>
    <property type="match status" value="1"/>
</dbReference>
<dbReference type="Gene3D" id="3.40.50.720">
    <property type="entry name" value="NAD(P)-binding Rossmann-like Domain"/>
    <property type="match status" value="1"/>
</dbReference>
<dbReference type="PRINTS" id="PR00081">
    <property type="entry name" value="GDHRDH"/>
</dbReference>
<accession>A0A839T098</accession>
<proteinExistence type="inferred from homology"/>
<evidence type="ECO:0000259" key="4">
    <source>
        <dbReference type="SMART" id="SM00822"/>
    </source>
</evidence>
<dbReference type="PROSITE" id="PS00061">
    <property type="entry name" value="ADH_SHORT"/>
    <property type="match status" value="1"/>
</dbReference>
<dbReference type="SMART" id="SM00822">
    <property type="entry name" value="PKS_KR"/>
    <property type="match status" value="1"/>
</dbReference>
<gene>
    <name evidence="5" type="ORF">FHR98_003055</name>
</gene>
<dbReference type="SUPFAM" id="SSF51735">
    <property type="entry name" value="NAD(P)-binding Rossmann-fold domains"/>
    <property type="match status" value="1"/>
</dbReference>